<organism evidence="2 3">
    <name type="scientific">Sesamum alatum</name>
    <dbReference type="NCBI Taxonomy" id="300844"/>
    <lineage>
        <taxon>Eukaryota</taxon>
        <taxon>Viridiplantae</taxon>
        <taxon>Streptophyta</taxon>
        <taxon>Embryophyta</taxon>
        <taxon>Tracheophyta</taxon>
        <taxon>Spermatophyta</taxon>
        <taxon>Magnoliopsida</taxon>
        <taxon>eudicotyledons</taxon>
        <taxon>Gunneridae</taxon>
        <taxon>Pentapetalae</taxon>
        <taxon>asterids</taxon>
        <taxon>lamiids</taxon>
        <taxon>Lamiales</taxon>
        <taxon>Pedaliaceae</taxon>
        <taxon>Sesamum</taxon>
    </lineage>
</organism>
<protein>
    <submittedName>
        <fullName evidence="2">Uncharacterized protein</fullName>
    </submittedName>
</protein>
<evidence type="ECO:0000313" key="3">
    <source>
        <dbReference type="Proteomes" id="UP001293254"/>
    </source>
</evidence>
<evidence type="ECO:0000256" key="1">
    <source>
        <dbReference type="SAM" id="MobiDB-lite"/>
    </source>
</evidence>
<name>A0AAE1YCN9_9LAMI</name>
<dbReference type="PANTHER" id="PTHR35701">
    <property type="entry name" value="OS11G0148400 PROTEIN"/>
    <property type="match status" value="1"/>
</dbReference>
<reference evidence="2" key="1">
    <citation type="submission" date="2020-06" db="EMBL/GenBank/DDBJ databases">
        <authorList>
            <person name="Li T."/>
            <person name="Hu X."/>
            <person name="Zhang T."/>
            <person name="Song X."/>
            <person name="Zhang H."/>
            <person name="Dai N."/>
            <person name="Sheng W."/>
            <person name="Hou X."/>
            <person name="Wei L."/>
        </authorList>
    </citation>
    <scope>NUCLEOTIDE SEQUENCE</scope>
    <source>
        <strain evidence="2">3651</strain>
        <tissue evidence="2">Leaf</tissue>
    </source>
</reference>
<dbReference type="AlphaFoldDB" id="A0AAE1YCN9"/>
<feature type="region of interest" description="Disordered" evidence="1">
    <location>
        <begin position="222"/>
        <end position="246"/>
    </location>
</feature>
<gene>
    <name evidence="2" type="ORF">Salat_1537000</name>
</gene>
<feature type="compositionally biased region" description="Acidic residues" evidence="1">
    <location>
        <begin position="114"/>
        <end position="123"/>
    </location>
</feature>
<feature type="region of interest" description="Disordered" evidence="1">
    <location>
        <begin position="23"/>
        <end position="42"/>
    </location>
</feature>
<dbReference type="EMBL" id="JACGWO010000005">
    <property type="protein sequence ID" value="KAK4427680.1"/>
    <property type="molecule type" value="Genomic_DNA"/>
</dbReference>
<keyword evidence="3" id="KW-1185">Reference proteome</keyword>
<proteinExistence type="predicted"/>
<dbReference type="Proteomes" id="UP001293254">
    <property type="component" value="Unassembled WGS sequence"/>
</dbReference>
<feature type="region of interest" description="Disordered" evidence="1">
    <location>
        <begin position="104"/>
        <end position="156"/>
    </location>
</feature>
<feature type="region of interest" description="Disordered" evidence="1">
    <location>
        <begin position="448"/>
        <end position="487"/>
    </location>
</feature>
<sequence length="709" mass="77083">MWVSCKEEFPKSVDFHEEVELKDAPKLEEGTPTSEQKSLLAKSKIQCSSSNGRSIYRLNVHDTDLLIGFSPNRRQISLRVLLHMAEDDGVETFGEFAFASFQSNSQSNAPDSLPQEEEDDEWGDFVKSPQQSEPSHPSLKGHHPSESPPSWVKPSGALPLSIFGEAEEEEDNIAVAGDSNQGKSSVVAGHFTSTLADKDVTNSRNFSIDDLYNRFSQIKPEKVPGADATGRADSVGNGVYSSSNENAAKSAVVESKDVDLDSIAGISDHSQLTNQSDNDEFSFKSYVPDQSKNIDLFGGWSSELNGFSFNLNTMTPNVQISSSELYMNGQLDPSATAVDDDGDDGWDFKDAYSELRPEEVKTNVDVTAREVSERSVYSSGSVSGANESLDLFGTANGSFNLPAKSDASVDYFATSSGFSSTSQEVDLFGIQPSTTTLHGFTSDTNTNINQNDIRGPSDHSPDVGSTEFDEGFGGFPGASGETGQKHGVEDVAHEVSKRSAYSSGTVSGLNNSLNLFGDFNGSINSLQCQLNQLIISLRQVVLSSTCRKRDFVWYSAKYSNYEWFYFQIQTQISNKMTFKGLLDHSPDDGIAELDEDFGEFTAASAENGSELVLNYHKGAIPLSIFGNEEPESDGSSDVQDVFTYQSTSDQRNNHTPTTVVSINDLSQAYTAKLKADISISTVATQVKLGERLQLSSSPNQVNMMINLDI</sequence>
<evidence type="ECO:0000313" key="2">
    <source>
        <dbReference type="EMBL" id="KAK4427680.1"/>
    </source>
</evidence>
<accession>A0AAE1YCN9</accession>
<dbReference type="PANTHER" id="PTHR35701:SF1">
    <property type="entry name" value="OS11G0148400 PROTEIN"/>
    <property type="match status" value="1"/>
</dbReference>
<reference evidence="2" key="2">
    <citation type="journal article" date="2024" name="Plant">
        <title>Genomic evolution and insights into agronomic trait innovations of Sesamum species.</title>
        <authorList>
            <person name="Miao H."/>
            <person name="Wang L."/>
            <person name="Qu L."/>
            <person name="Liu H."/>
            <person name="Sun Y."/>
            <person name="Le M."/>
            <person name="Wang Q."/>
            <person name="Wei S."/>
            <person name="Zheng Y."/>
            <person name="Lin W."/>
            <person name="Duan Y."/>
            <person name="Cao H."/>
            <person name="Xiong S."/>
            <person name="Wang X."/>
            <person name="Wei L."/>
            <person name="Li C."/>
            <person name="Ma Q."/>
            <person name="Ju M."/>
            <person name="Zhao R."/>
            <person name="Li G."/>
            <person name="Mu C."/>
            <person name="Tian Q."/>
            <person name="Mei H."/>
            <person name="Zhang T."/>
            <person name="Gao T."/>
            <person name="Zhang H."/>
        </authorList>
    </citation>
    <scope>NUCLEOTIDE SEQUENCE</scope>
    <source>
        <strain evidence="2">3651</strain>
    </source>
</reference>
<comment type="caution">
    <text evidence="2">The sequence shown here is derived from an EMBL/GenBank/DDBJ whole genome shotgun (WGS) entry which is preliminary data.</text>
</comment>